<reference evidence="1 2" key="1">
    <citation type="submission" date="2020-12" db="EMBL/GenBank/DDBJ databases">
        <title>HMF7856_wgs.fasta genome submission.</title>
        <authorList>
            <person name="Kang H."/>
            <person name="Kim H."/>
            <person name="Joh K."/>
        </authorList>
    </citation>
    <scope>NUCLEOTIDE SEQUENCE [LARGE SCALE GENOMIC DNA]</scope>
    <source>
        <strain evidence="1 2">HMF7856</strain>
    </source>
</reference>
<evidence type="ECO:0000313" key="1">
    <source>
        <dbReference type="EMBL" id="QQL49178.1"/>
    </source>
</evidence>
<protein>
    <submittedName>
        <fullName evidence="1">VOC family protein</fullName>
    </submittedName>
</protein>
<sequence>MFKGTKAFGGFAVKDSDQSLTFYRDVLGVNVVQNKQMGNILTLSFQDGGTIIAYPKPDHQPATFTVLNFNVADVATAVQDLKTKGVKFESYDMPGFKTDDDNIFRGGGPLIAWFTDPSGNIMSVIQE</sequence>
<dbReference type="EMBL" id="CP066775">
    <property type="protein sequence ID" value="QQL49178.1"/>
    <property type="molecule type" value="Genomic_DNA"/>
</dbReference>
<gene>
    <name evidence="1" type="ORF">GO620_013475</name>
</gene>
<dbReference type="KEGG" id="mgik:GO620_013475"/>
<keyword evidence="2" id="KW-1185">Reference proteome</keyword>
<organism evidence="1 2">
    <name type="scientific">Mucilaginibacter ginkgonis</name>
    <dbReference type="NCBI Taxonomy" id="2682091"/>
    <lineage>
        <taxon>Bacteria</taxon>
        <taxon>Pseudomonadati</taxon>
        <taxon>Bacteroidota</taxon>
        <taxon>Sphingobacteriia</taxon>
        <taxon>Sphingobacteriales</taxon>
        <taxon>Sphingobacteriaceae</taxon>
        <taxon>Mucilaginibacter</taxon>
    </lineage>
</organism>
<dbReference type="InterPro" id="IPR004360">
    <property type="entry name" value="Glyas_Fos-R_dOase_dom"/>
</dbReference>
<dbReference type="Proteomes" id="UP000429232">
    <property type="component" value="Chromosome"/>
</dbReference>
<evidence type="ECO:0000313" key="2">
    <source>
        <dbReference type="Proteomes" id="UP000429232"/>
    </source>
</evidence>
<dbReference type="PROSITE" id="PS51819">
    <property type="entry name" value="VOC"/>
    <property type="match status" value="1"/>
</dbReference>
<accession>A0A6I4I3M0</accession>
<dbReference type="SUPFAM" id="SSF54593">
    <property type="entry name" value="Glyoxalase/Bleomycin resistance protein/Dihydroxybiphenyl dioxygenase"/>
    <property type="match status" value="1"/>
</dbReference>
<proteinExistence type="predicted"/>
<name>A0A6I4I3M0_9SPHI</name>
<dbReference type="AlphaFoldDB" id="A0A6I4I3M0"/>
<dbReference type="Pfam" id="PF00903">
    <property type="entry name" value="Glyoxalase"/>
    <property type="match status" value="1"/>
</dbReference>
<dbReference type="Gene3D" id="3.10.180.10">
    <property type="entry name" value="2,3-Dihydroxybiphenyl 1,2-Dioxygenase, domain 1"/>
    <property type="match status" value="1"/>
</dbReference>
<dbReference type="RefSeq" id="WP_157526864.1">
    <property type="nucleotide sequence ID" value="NZ_CP066775.1"/>
</dbReference>
<dbReference type="InterPro" id="IPR029068">
    <property type="entry name" value="Glyas_Bleomycin-R_OHBP_Dase"/>
</dbReference>
<dbReference type="InterPro" id="IPR037523">
    <property type="entry name" value="VOC_core"/>
</dbReference>